<dbReference type="RefSeq" id="WP_082577668.1">
    <property type="nucleotide sequence ID" value="NZ_WSES01000007.1"/>
</dbReference>
<dbReference type="InterPro" id="IPR025392">
    <property type="entry name" value="DUF4124"/>
</dbReference>
<dbReference type="AlphaFoldDB" id="A0A7X3K9Q4"/>
<keyword evidence="5" id="KW-1185">Reference proteome</keyword>
<sequence length="113" mass="12133">MKRPVRLLSMIAAAVLAAPAWAGEIVKCVDSNGHVTLTDQPCASGSVSTPVSRDSGPLPPQRHVLPAAELPRVTWKRPNLAAPVKLARDIATLKEARRMLMLQDARPRLAGLN</sequence>
<feature type="compositionally biased region" description="Polar residues" evidence="1">
    <location>
        <begin position="40"/>
        <end position="52"/>
    </location>
</feature>
<evidence type="ECO:0000313" key="5">
    <source>
        <dbReference type="Proteomes" id="UP000443353"/>
    </source>
</evidence>
<evidence type="ECO:0000256" key="1">
    <source>
        <dbReference type="SAM" id="MobiDB-lite"/>
    </source>
</evidence>
<feature type="signal peptide" evidence="2">
    <location>
        <begin position="1"/>
        <end position="22"/>
    </location>
</feature>
<feature type="domain" description="DUF4124" evidence="3">
    <location>
        <begin position="13"/>
        <end position="61"/>
    </location>
</feature>
<protein>
    <submittedName>
        <fullName evidence="4">DUF4124 domain-containing protein</fullName>
    </submittedName>
</protein>
<feature type="region of interest" description="Disordered" evidence="1">
    <location>
        <begin position="40"/>
        <end position="63"/>
    </location>
</feature>
<organism evidence="4 5">
    <name type="scientific">Massilia cellulosiltytica</name>
    <dbReference type="NCBI Taxonomy" id="2683234"/>
    <lineage>
        <taxon>Bacteria</taxon>
        <taxon>Pseudomonadati</taxon>
        <taxon>Pseudomonadota</taxon>
        <taxon>Betaproteobacteria</taxon>
        <taxon>Burkholderiales</taxon>
        <taxon>Oxalobacteraceae</taxon>
        <taxon>Telluria group</taxon>
        <taxon>Massilia</taxon>
    </lineage>
</organism>
<comment type="caution">
    <text evidence="4">The sequence shown here is derived from an EMBL/GenBank/DDBJ whole genome shotgun (WGS) entry which is preliminary data.</text>
</comment>
<gene>
    <name evidence="4" type="ORF">GPY61_22870</name>
</gene>
<proteinExistence type="predicted"/>
<dbReference type="Pfam" id="PF13511">
    <property type="entry name" value="DUF4124"/>
    <property type="match status" value="1"/>
</dbReference>
<dbReference type="Proteomes" id="UP000443353">
    <property type="component" value="Unassembled WGS sequence"/>
</dbReference>
<name>A0A7X3K9Q4_9BURK</name>
<dbReference type="EMBL" id="WSES01000007">
    <property type="protein sequence ID" value="MVW62777.1"/>
    <property type="molecule type" value="Genomic_DNA"/>
</dbReference>
<accession>A0A7X3K9Q4</accession>
<feature type="chain" id="PRO_5031239908" evidence="2">
    <location>
        <begin position="23"/>
        <end position="113"/>
    </location>
</feature>
<evidence type="ECO:0000259" key="3">
    <source>
        <dbReference type="Pfam" id="PF13511"/>
    </source>
</evidence>
<reference evidence="4 5" key="1">
    <citation type="submission" date="2019-12" db="EMBL/GenBank/DDBJ databases">
        <authorList>
            <person name="Li C."/>
            <person name="Zhao J."/>
        </authorList>
    </citation>
    <scope>NUCLEOTIDE SEQUENCE [LARGE SCALE GENOMIC DNA]</scope>
    <source>
        <strain evidence="4 5">NEAU-DD11</strain>
    </source>
</reference>
<evidence type="ECO:0000313" key="4">
    <source>
        <dbReference type="EMBL" id="MVW62777.1"/>
    </source>
</evidence>
<evidence type="ECO:0000256" key="2">
    <source>
        <dbReference type="SAM" id="SignalP"/>
    </source>
</evidence>
<keyword evidence="2" id="KW-0732">Signal</keyword>